<dbReference type="Pfam" id="PF07690">
    <property type="entry name" value="MFS_1"/>
    <property type="match status" value="1"/>
</dbReference>
<dbReference type="EMBL" id="JXXE01000303">
    <property type="protein sequence ID" value="KIZ41338.1"/>
    <property type="molecule type" value="Genomic_DNA"/>
</dbReference>
<dbReference type="CDD" id="cd17319">
    <property type="entry name" value="MFS_ExuT_GudP_like"/>
    <property type="match status" value="1"/>
</dbReference>
<evidence type="ECO:0000259" key="7">
    <source>
        <dbReference type="PROSITE" id="PS50850"/>
    </source>
</evidence>
<evidence type="ECO:0000256" key="1">
    <source>
        <dbReference type="ARBA" id="ARBA00004141"/>
    </source>
</evidence>
<feature type="transmembrane region" description="Helical" evidence="6">
    <location>
        <begin position="191"/>
        <end position="213"/>
    </location>
</feature>
<dbReference type="OrthoDB" id="9773957at2"/>
<dbReference type="Proteomes" id="UP000032515">
    <property type="component" value="Unassembled WGS sequence"/>
</dbReference>
<dbReference type="InterPro" id="IPR036259">
    <property type="entry name" value="MFS_trans_sf"/>
</dbReference>
<comment type="caution">
    <text evidence="8">The sequence shown here is derived from an EMBL/GenBank/DDBJ whole genome shotgun (WGS) entry which is preliminary data.</text>
</comment>
<dbReference type="SUPFAM" id="SSF103473">
    <property type="entry name" value="MFS general substrate transporter"/>
    <property type="match status" value="1"/>
</dbReference>
<feature type="transmembrane region" description="Helical" evidence="6">
    <location>
        <begin position="325"/>
        <end position="344"/>
    </location>
</feature>
<evidence type="ECO:0000256" key="5">
    <source>
        <dbReference type="ARBA" id="ARBA00023136"/>
    </source>
</evidence>
<evidence type="ECO:0000256" key="4">
    <source>
        <dbReference type="ARBA" id="ARBA00022989"/>
    </source>
</evidence>
<proteinExistence type="predicted"/>
<feature type="transmembrane region" description="Helical" evidence="6">
    <location>
        <begin position="156"/>
        <end position="179"/>
    </location>
</feature>
<name>A0A0D7EKL6_RHOPL</name>
<dbReference type="PANTHER" id="PTHR43791">
    <property type="entry name" value="PERMEASE-RELATED"/>
    <property type="match status" value="1"/>
</dbReference>
<evidence type="ECO:0000313" key="9">
    <source>
        <dbReference type="Proteomes" id="UP000032515"/>
    </source>
</evidence>
<comment type="subcellular location">
    <subcellularLocation>
        <location evidence="1">Membrane</location>
        <topology evidence="1">Multi-pass membrane protein</topology>
    </subcellularLocation>
</comment>
<evidence type="ECO:0000256" key="2">
    <source>
        <dbReference type="ARBA" id="ARBA00022448"/>
    </source>
</evidence>
<keyword evidence="4 6" id="KW-1133">Transmembrane helix</keyword>
<feature type="transmembrane region" description="Helical" evidence="6">
    <location>
        <begin position="122"/>
        <end position="144"/>
    </location>
</feature>
<feature type="transmembrane region" description="Helical" evidence="6">
    <location>
        <begin position="350"/>
        <end position="370"/>
    </location>
</feature>
<feature type="transmembrane region" description="Helical" evidence="6">
    <location>
        <begin position="28"/>
        <end position="46"/>
    </location>
</feature>
<evidence type="ECO:0000256" key="6">
    <source>
        <dbReference type="SAM" id="Phobius"/>
    </source>
</evidence>
<keyword evidence="3 6" id="KW-0812">Transmembrane</keyword>
<protein>
    <submittedName>
        <fullName evidence="8">Major facilitator transporter</fullName>
    </submittedName>
</protein>
<keyword evidence="2" id="KW-0813">Transport</keyword>
<dbReference type="InterPro" id="IPR011701">
    <property type="entry name" value="MFS"/>
</dbReference>
<keyword evidence="5 6" id="KW-0472">Membrane</keyword>
<feature type="domain" description="Major facilitator superfamily (MFS) profile" evidence="7">
    <location>
        <begin position="32"/>
        <end position="441"/>
    </location>
</feature>
<reference evidence="8 9" key="1">
    <citation type="submission" date="2014-11" db="EMBL/GenBank/DDBJ databases">
        <title>Genomics and ecophysiology of heterotrophic nitrogen fixing bacteria isolated from estuarine surface water.</title>
        <authorList>
            <person name="Bentzon-Tilia M."/>
            <person name="Severin I."/>
            <person name="Hansen L.H."/>
            <person name="Riemann L."/>
        </authorList>
    </citation>
    <scope>NUCLEOTIDE SEQUENCE [LARGE SCALE GENOMIC DNA]</scope>
    <source>
        <strain evidence="8 9">BAL398</strain>
    </source>
</reference>
<gene>
    <name evidence="8" type="ORF">OO17_15400</name>
</gene>
<feature type="transmembrane region" description="Helical" evidence="6">
    <location>
        <begin position="292"/>
        <end position="313"/>
    </location>
</feature>
<dbReference type="AlphaFoldDB" id="A0A0D7EKL6"/>
<sequence>MTATEATNGLAAASGQERDSTARLFAKISWRLLPFLMLCYVVAFLDRINIGFAKLQMKQTLPFSDATYGIGAGIFFIGYMLFEVPSNLLLDRIGVRKTMLRIMFAWGIVSAAMALVQTPAQFYVARVLLGVFEAGFLPGVLLYLTYWYPPMRRGQVLATFMSATAIAPLLAGPICGATLKYLDGFGGLHGWQWLFISQGVPASLLGIAAYFYLQDKPKDVSWLTAGEKSALLVQLEQDPPAVETSSHSGFWQMASDPKIYALVLVDILLIGSNYTMVFSIPSMIKSWGISDLFHVGLLSTLPQIAGLIGMIVVGRHSDKHRERRWHYASCVAVAALGMLVMTFAQGNIVLAVLGLTIAGAGFISAVPLFVTICTEYLSKASMAGGIAFIAGLANLGPAVAPPVTGFITATTGNHIYSNLLVVALYLLSGTLLLITLRNSSSRGR</sequence>
<evidence type="ECO:0000313" key="8">
    <source>
        <dbReference type="EMBL" id="KIZ41338.1"/>
    </source>
</evidence>
<feature type="transmembrane region" description="Helical" evidence="6">
    <location>
        <begin position="66"/>
        <end position="86"/>
    </location>
</feature>
<feature type="transmembrane region" description="Helical" evidence="6">
    <location>
        <begin position="98"/>
        <end position="116"/>
    </location>
</feature>
<dbReference type="InterPro" id="IPR020846">
    <property type="entry name" value="MFS_dom"/>
</dbReference>
<accession>A0A0D7EKL6</accession>
<feature type="transmembrane region" description="Helical" evidence="6">
    <location>
        <begin position="259"/>
        <end position="280"/>
    </location>
</feature>
<dbReference type="FunFam" id="1.20.1250.20:FF:000018">
    <property type="entry name" value="MFS transporter permease"/>
    <property type="match status" value="1"/>
</dbReference>
<feature type="transmembrane region" description="Helical" evidence="6">
    <location>
        <begin position="382"/>
        <end position="403"/>
    </location>
</feature>
<feature type="transmembrane region" description="Helical" evidence="6">
    <location>
        <begin position="415"/>
        <end position="436"/>
    </location>
</feature>
<evidence type="ECO:0000256" key="3">
    <source>
        <dbReference type="ARBA" id="ARBA00022692"/>
    </source>
</evidence>
<dbReference type="PROSITE" id="PS50850">
    <property type="entry name" value="MFS"/>
    <property type="match status" value="1"/>
</dbReference>
<dbReference type="PANTHER" id="PTHR43791:SF36">
    <property type="entry name" value="TRANSPORTER, PUTATIVE (AFU_ORTHOLOGUE AFUA_6G08340)-RELATED"/>
    <property type="match status" value="1"/>
</dbReference>
<organism evidence="8 9">
    <name type="scientific">Rhodopseudomonas palustris</name>
    <dbReference type="NCBI Taxonomy" id="1076"/>
    <lineage>
        <taxon>Bacteria</taxon>
        <taxon>Pseudomonadati</taxon>
        <taxon>Pseudomonadota</taxon>
        <taxon>Alphaproteobacteria</taxon>
        <taxon>Hyphomicrobiales</taxon>
        <taxon>Nitrobacteraceae</taxon>
        <taxon>Rhodopseudomonas</taxon>
    </lineage>
</organism>
<dbReference type="GO" id="GO:0022857">
    <property type="term" value="F:transmembrane transporter activity"/>
    <property type="evidence" value="ECO:0007669"/>
    <property type="project" value="InterPro"/>
</dbReference>
<dbReference type="PATRIC" id="fig|1076.23.peg.3280"/>
<dbReference type="Gene3D" id="1.20.1250.20">
    <property type="entry name" value="MFS general substrate transporter like domains"/>
    <property type="match status" value="2"/>
</dbReference>
<dbReference type="GO" id="GO:0016020">
    <property type="term" value="C:membrane"/>
    <property type="evidence" value="ECO:0007669"/>
    <property type="project" value="UniProtKB-SubCell"/>
</dbReference>
<dbReference type="RefSeq" id="WP_080901062.1">
    <property type="nucleotide sequence ID" value="NZ_JXXE01000303.1"/>
</dbReference>